<organism evidence="4 5">
    <name type="scientific">Desulfomonile tiedjei (strain ATCC 49306 / DSM 6799 / DCB-1)</name>
    <dbReference type="NCBI Taxonomy" id="706587"/>
    <lineage>
        <taxon>Bacteria</taxon>
        <taxon>Pseudomonadati</taxon>
        <taxon>Thermodesulfobacteriota</taxon>
        <taxon>Desulfomonilia</taxon>
        <taxon>Desulfomonilales</taxon>
        <taxon>Desulfomonilaceae</taxon>
        <taxon>Desulfomonile</taxon>
    </lineage>
</organism>
<dbReference type="CDD" id="cd06464">
    <property type="entry name" value="ACD_sHsps-like"/>
    <property type="match status" value="1"/>
</dbReference>
<evidence type="ECO:0000256" key="2">
    <source>
        <dbReference type="RuleBase" id="RU003616"/>
    </source>
</evidence>
<accession>I4C510</accession>
<dbReference type="KEGG" id="dti:Desti_1944"/>
<dbReference type="OrthoDB" id="9811615at2"/>
<dbReference type="PANTHER" id="PTHR11527">
    <property type="entry name" value="HEAT-SHOCK PROTEIN 20 FAMILY MEMBER"/>
    <property type="match status" value="1"/>
</dbReference>
<dbReference type="InterPro" id="IPR002068">
    <property type="entry name" value="A-crystallin/Hsp20_dom"/>
</dbReference>
<comment type="similarity">
    <text evidence="1 2">Belongs to the small heat shock protein (HSP20) family.</text>
</comment>
<reference evidence="5" key="1">
    <citation type="submission" date="2012-06" db="EMBL/GenBank/DDBJ databases">
        <title>Complete sequence of chromosome of Desulfomonile tiedjei DSM 6799.</title>
        <authorList>
            <person name="Lucas S."/>
            <person name="Copeland A."/>
            <person name="Lapidus A."/>
            <person name="Glavina del Rio T."/>
            <person name="Dalin E."/>
            <person name="Tice H."/>
            <person name="Bruce D."/>
            <person name="Goodwin L."/>
            <person name="Pitluck S."/>
            <person name="Peters L."/>
            <person name="Ovchinnikova G."/>
            <person name="Zeytun A."/>
            <person name="Lu M."/>
            <person name="Kyrpides N."/>
            <person name="Mavromatis K."/>
            <person name="Ivanova N."/>
            <person name="Brettin T."/>
            <person name="Detter J.C."/>
            <person name="Han C."/>
            <person name="Larimer F."/>
            <person name="Land M."/>
            <person name="Hauser L."/>
            <person name="Markowitz V."/>
            <person name="Cheng J.-F."/>
            <person name="Hugenholtz P."/>
            <person name="Woyke T."/>
            <person name="Wu D."/>
            <person name="Spring S."/>
            <person name="Schroeder M."/>
            <person name="Brambilla E."/>
            <person name="Klenk H.-P."/>
            <person name="Eisen J.A."/>
        </authorList>
    </citation>
    <scope>NUCLEOTIDE SEQUENCE [LARGE SCALE GENOMIC DNA]</scope>
    <source>
        <strain evidence="5">ATCC 49306 / DSM 6799 / DCB-1</strain>
    </source>
</reference>
<dbReference type="HOGENOM" id="CLU_046737_9_0_7"/>
<dbReference type="PROSITE" id="PS01031">
    <property type="entry name" value="SHSP"/>
    <property type="match status" value="1"/>
</dbReference>
<evidence type="ECO:0000259" key="3">
    <source>
        <dbReference type="PROSITE" id="PS01031"/>
    </source>
</evidence>
<dbReference type="InterPro" id="IPR031107">
    <property type="entry name" value="Small_HSP"/>
</dbReference>
<protein>
    <submittedName>
        <fullName evidence="4">Molecular chaperone (Small heat shock protein)</fullName>
    </submittedName>
</protein>
<dbReference type="SUPFAM" id="SSF49764">
    <property type="entry name" value="HSP20-like chaperones"/>
    <property type="match status" value="1"/>
</dbReference>
<dbReference type="PATRIC" id="fig|706587.4.peg.2236"/>
<dbReference type="eggNOG" id="COG0071">
    <property type="taxonomic scope" value="Bacteria"/>
</dbReference>
<dbReference type="Proteomes" id="UP000006055">
    <property type="component" value="Chromosome"/>
</dbReference>
<proteinExistence type="inferred from homology"/>
<dbReference type="STRING" id="706587.Desti_1944"/>
<evidence type="ECO:0000256" key="1">
    <source>
        <dbReference type="PROSITE-ProRule" id="PRU00285"/>
    </source>
</evidence>
<keyword evidence="5" id="KW-1185">Reference proteome</keyword>
<dbReference type="Pfam" id="PF00011">
    <property type="entry name" value="HSP20"/>
    <property type="match status" value="1"/>
</dbReference>
<dbReference type="EMBL" id="CP003360">
    <property type="protein sequence ID" value="AFM24651.1"/>
    <property type="molecule type" value="Genomic_DNA"/>
</dbReference>
<keyword evidence="4" id="KW-0346">Stress response</keyword>
<sequence>MFELAPWKRKEGETGSLPAPWVFRREFDDLIQRFFGDEPFSLGITSKTFSPAVNISENENEILVTAEIPGIEKNDLDISLSGDVLTIKGEKKAEHEEKTENMHRIERSYGSFSRSFALPCEVQEDKINASYKDGVLSLKLPKAENCKAKSIKIPLQ</sequence>
<dbReference type="AlphaFoldDB" id="I4C510"/>
<dbReference type="Gene3D" id="2.60.40.790">
    <property type="match status" value="1"/>
</dbReference>
<dbReference type="InterPro" id="IPR008978">
    <property type="entry name" value="HSP20-like_chaperone"/>
</dbReference>
<dbReference type="RefSeq" id="WP_014809795.1">
    <property type="nucleotide sequence ID" value="NC_018025.1"/>
</dbReference>
<gene>
    <name evidence="4" type="ordered locus">Desti_1944</name>
</gene>
<name>I4C510_DESTA</name>
<evidence type="ECO:0000313" key="4">
    <source>
        <dbReference type="EMBL" id="AFM24651.1"/>
    </source>
</evidence>
<feature type="domain" description="SHSP" evidence="3">
    <location>
        <begin position="44"/>
        <end position="156"/>
    </location>
</feature>
<evidence type="ECO:0000313" key="5">
    <source>
        <dbReference type="Proteomes" id="UP000006055"/>
    </source>
</evidence>